<evidence type="ECO:0000259" key="2">
    <source>
        <dbReference type="PROSITE" id="PS50249"/>
    </source>
</evidence>
<gene>
    <name evidence="3" type="ORF">WICPIJ_006751</name>
</gene>
<dbReference type="Gene3D" id="3.40.140.10">
    <property type="entry name" value="Cytidine Deaminase, domain 2"/>
    <property type="match status" value="1"/>
</dbReference>
<dbReference type="InterPro" id="IPR037518">
    <property type="entry name" value="MPN"/>
</dbReference>
<dbReference type="AlphaFoldDB" id="A0A9P8Q1S6"/>
<keyword evidence="4" id="KW-1185">Reference proteome</keyword>
<accession>A0A9P8Q1S6</accession>
<dbReference type="Pfam" id="PF01398">
    <property type="entry name" value="JAB"/>
    <property type="match status" value="1"/>
</dbReference>
<dbReference type="EMBL" id="JAEUBG010003806">
    <property type="protein sequence ID" value="KAH3682282.1"/>
    <property type="molecule type" value="Genomic_DNA"/>
</dbReference>
<protein>
    <recommendedName>
        <fullName evidence="2">MPN domain-containing protein</fullName>
    </recommendedName>
</protein>
<reference evidence="3" key="1">
    <citation type="journal article" date="2021" name="Open Biol.">
        <title>Shared evolutionary footprints suggest mitochondrial oxidative damage underlies multiple complex I losses in fungi.</title>
        <authorList>
            <person name="Schikora-Tamarit M.A."/>
            <person name="Marcet-Houben M."/>
            <person name="Nosek J."/>
            <person name="Gabaldon T."/>
        </authorList>
    </citation>
    <scope>NUCLEOTIDE SEQUENCE</scope>
    <source>
        <strain evidence="3">CBS2887</strain>
    </source>
</reference>
<comment type="caution">
    <text evidence="3">The sequence shown here is derived from an EMBL/GenBank/DDBJ whole genome shotgun (WGS) entry which is preliminary data.</text>
</comment>
<dbReference type="PANTHER" id="PTHR10540">
    <property type="entry name" value="EUKARYOTIC TRANSLATION INITIATION FACTOR 3 SUBUNIT F-RELATED"/>
    <property type="match status" value="1"/>
</dbReference>
<feature type="region of interest" description="Disordered" evidence="1">
    <location>
        <begin position="152"/>
        <end position="171"/>
    </location>
</feature>
<dbReference type="GO" id="GO:0008237">
    <property type="term" value="F:metallopeptidase activity"/>
    <property type="evidence" value="ECO:0007669"/>
    <property type="project" value="InterPro"/>
</dbReference>
<dbReference type="Proteomes" id="UP000774326">
    <property type="component" value="Unassembled WGS sequence"/>
</dbReference>
<dbReference type="InterPro" id="IPR000555">
    <property type="entry name" value="JAMM/MPN+_dom"/>
</dbReference>
<feature type="domain" description="MPN" evidence="2">
    <location>
        <begin position="2"/>
        <end position="147"/>
    </location>
</feature>
<name>A0A9P8Q1S6_WICPI</name>
<organism evidence="3 4">
    <name type="scientific">Wickerhamomyces pijperi</name>
    <name type="common">Yeast</name>
    <name type="synonym">Pichia pijperi</name>
    <dbReference type="NCBI Taxonomy" id="599730"/>
    <lineage>
        <taxon>Eukaryota</taxon>
        <taxon>Fungi</taxon>
        <taxon>Dikarya</taxon>
        <taxon>Ascomycota</taxon>
        <taxon>Saccharomycotina</taxon>
        <taxon>Saccharomycetes</taxon>
        <taxon>Phaffomycetales</taxon>
        <taxon>Wickerhamomycetaceae</taxon>
        <taxon>Wickerhamomyces</taxon>
    </lineage>
</organism>
<dbReference type="PROSITE" id="PS50249">
    <property type="entry name" value="MPN"/>
    <property type="match status" value="1"/>
</dbReference>
<reference evidence="3" key="2">
    <citation type="submission" date="2021-01" db="EMBL/GenBank/DDBJ databases">
        <authorList>
            <person name="Schikora-Tamarit M.A."/>
        </authorList>
    </citation>
    <scope>NUCLEOTIDE SEQUENCE</scope>
    <source>
        <strain evidence="3">CBS2887</strain>
    </source>
</reference>
<evidence type="ECO:0000313" key="3">
    <source>
        <dbReference type="EMBL" id="KAH3682282.1"/>
    </source>
</evidence>
<evidence type="ECO:0000256" key="1">
    <source>
        <dbReference type="SAM" id="MobiDB-lite"/>
    </source>
</evidence>
<proteinExistence type="predicted"/>
<sequence>MVNVHPLVFLNLTDHYVRATNATTQPLLKMGVLMGSTTPSSGSSDSDEEISIVNSFDIVFTEEQLIDWVYLEKRIQQQAIILPNEIILGVYQINDSEPLQLSEELIEFREGLSSQYGDANLTALVFNPKLLQTDNNDIRGTKTNPQFYKIYQSSSSSSTDEAESKTSTQIKTKDSEKVAIDTILTLQEDKSSDEEKHFALFYKVNKSFLAELESRIDIILRNVPTTYQTLQHKDYQLLRDVNSLVAKLQQYKQGQDQVLSLIGLENNLKFYMEVIMSLQNLQSLEDMKVQLSMVPQ</sequence>
<evidence type="ECO:0000313" key="4">
    <source>
        <dbReference type="Proteomes" id="UP000774326"/>
    </source>
</evidence>
<dbReference type="OrthoDB" id="1378at2759"/>